<dbReference type="Pfam" id="PF00005">
    <property type="entry name" value="ABC_tran"/>
    <property type="match status" value="1"/>
</dbReference>
<dbReference type="EMBL" id="CP113836">
    <property type="protein sequence ID" value="WAL69459.1"/>
    <property type="molecule type" value="Genomic_DNA"/>
</dbReference>
<proteinExistence type="predicted"/>
<dbReference type="PANTHER" id="PTHR42939:SF1">
    <property type="entry name" value="ABC TRANSPORTER ATP-BINDING PROTEIN ALBC-RELATED"/>
    <property type="match status" value="1"/>
</dbReference>
<feature type="domain" description="ABC transporter" evidence="4">
    <location>
        <begin position="6"/>
        <end position="230"/>
    </location>
</feature>
<evidence type="ECO:0000256" key="2">
    <source>
        <dbReference type="ARBA" id="ARBA00022741"/>
    </source>
</evidence>
<keyword evidence="2" id="KW-0547">Nucleotide-binding</keyword>
<dbReference type="Proteomes" id="UP001163203">
    <property type="component" value="Chromosome"/>
</dbReference>
<protein>
    <submittedName>
        <fullName evidence="5">ABC transporter ATP-binding protein</fullName>
    </submittedName>
</protein>
<organism evidence="5 6">
    <name type="scientific">Amycolatopsis cynarae</name>
    <dbReference type="NCBI Taxonomy" id="2995223"/>
    <lineage>
        <taxon>Bacteria</taxon>
        <taxon>Bacillati</taxon>
        <taxon>Actinomycetota</taxon>
        <taxon>Actinomycetes</taxon>
        <taxon>Pseudonocardiales</taxon>
        <taxon>Pseudonocardiaceae</taxon>
        <taxon>Amycolatopsis</taxon>
    </lineage>
</organism>
<dbReference type="PROSITE" id="PS50893">
    <property type="entry name" value="ABC_TRANSPORTER_2"/>
    <property type="match status" value="1"/>
</dbReference>
<dbReference type="SMART" id="SM00382">
    <property type="entry name" value="AAA"/>
    <property type="match status" value="1"/>
</dbReference>
<reference evidence="5" key="1">
    <citation type="submission" date="2022-11" db="EMBL/GenBank/DDBJ databases">
        <authorList>
            <person name="Mo P."/>
        </authorList>
    </citation>
    <scope>NUCLEOTIDE SEQUENCE</scope>
    <source>
        <strain evidence="5">HUAS 11-8</strain>
    </source>
</reference>
<dbReference type="RefSeq" id="WP_268759544.1">
    <property type="nucleotide sequence ID" value="NZ_CP113836.1"/>
</dbReference>
<dbReference type="SUPFAM" id="SSF52540">
    <property type="entry name" value="P-loop containing nucleoside triphosphate hydrolases"/>
    <property type="match status" value="1"/>
</dbReference>
<evidence type="ECO:0000256" key="3">
    <source>
        <dbReference type="ARBA" id="ARBA00022840"/>
    </source>
</evidence>
<keyword evidence="6" id="KW-1185">Reference proteome</keyword>
<dbReference type="InterPro" id="IPR051782">
    <property type="entry name" value="ABC_Transporter_VariousFunc"/>
</dbReference>
<dbReference type="InterPro" id="IPR027417">
    <property type="entry name" value="P-loop_NTPase"/>
</dbReference>
<dbReference type="InterPro" id="IPR003439">
    <property type="entry name" value="ABC_transporter-like_ATP-bd"/>
</dbReference>
<accession>A0ABY7BDF8</accession>
<dbReference type="InterPro" id="IPR003593">
    <property type="entry name" value="AAA+_ATPase"/>
</dbReference>
<gene>
    <name evidence="5" type="ORF">ORV05_17350</name>
</gene>
<dbReference type="CDD" id="cd03230">
    <property type="entry name" value="ABC_DR_subfamily_A"/>
    <property type="match status" value="1"/>
</dbReference>
<evidence type="ECO:0000256" key="1">
    <source>
        <dbReference type="ARBA" id="ARBA00022448"/>
    </source>
</evidence>
<keyword evidence="1" id="KW-0813">Transport</keyword>
<evidence type="ECO:0000313" key="6">
    <source>
        <dbReference type="Proteomes" id="UP001163203"/>
    </source>
</evidence>
<dbReference type="PANTHER" id="PTHR42939">
    <property type="entry name" value="ABC TRANSPORTER ATP-BINDING PROTEIN ALBC-RELATED"/>
    <property type="match status" value="1"/>
</dbReference>
<dbReference type="GO" id="GO:0005524">
    <property type="term" value="F:ATP binding"/>
    <property type="evidence" value="ECO:0007669"/>
    <property type="project" value="UniProtKB-KW"/>
</dbReference>
<evidence type="ECO:0000259" key="4">
    <source>
        <dbReference type="PROSITE" id="PS50893"/>
    </source>
</evidence>
<name>A0ABY7BDF8_9PSEU</name>
<keyword evidence="3 5" id="KW-0067">ATP-binding</keyword>
<dbReference type="Gene3D" id="3.40.50.300">
    <property type="entry name" value="P-loop containing nucleotide triphosphate hydrolases"/>
    <property type="match status" value="1"/>
</dbReference>
<evidence type="ECO:0000313" key="5">
    <source>
        <dbReference type="EMBL" id="WAL69459.1"/>
    </source>
</evidence>
<sequence length="293" mass="31967">MNEPAIVAHDLGKRYGRTWGLRDCTFEIGAGRVVGLVGPNGAGKSTLINLMAGLLRPTTGELRLLGEPVGPHVASSRVAYLDQRHSLYDTFRVADMLEAGRRLNQHWYAHDARDRLDELGIPLDRRIDGLSGGQRAQVALALALATRPELLILDEPVASLDPLARNEVMSALMGAKATRDCTIVLSSHIVSELERLCDYLVVLNRGQVRLAGDLDDLLHDHRLLQGPSSGVVDVEAGREVLSRHEEHGTARLLCRGRGPLPAGWRERPAGIDRLVRHYLAAPAQPAGWREAAA</sequence>